<protein>
    <submittedName>
        <fullName evidence="1">Uncharacterized protein</fullName>
    </submittedName>
</protein>
<organism evidence="1 2">
    <name type="scientific">Persicitalea jodogahamensis</name>
    <dbReference type="NCBI Taxonomy" id="402147"/>
    <lineage>
        <taxon>Bacteria</taxon>
        <taxon>Pseudomonadati</taxon>
        <taxon>Bacteroidota</taxon>
        <taxon>Cytophagia</taxon>
        <taxon>Cytophagales</taxon>
        <taxon>Spirosomataceae</taxon>
        <taxon>Persicitalea</taxon>
    </lineage>
</organism>
<sequence length="190" mass="22219">MDIHYRIYPTLLNTFARFQKGYLTEQELLDRINRVPIPQTQAQAKGVSFEEAVIKGTDEEYFSPEVLRKARALLPRPMADTQVYCQYQLGDVLLYGYVDVVGKTMAVDLKTTGRYTPGRFTHNHQNFYLLALKPKGVRTLRYVITDFQEVYQENYDLNMDFSVQEQQIQLFREFLESHREAITDGKIFNG</sequence>
<accession>A0A8J3D2G5</accession>
<dbReference type="Proteomes" id="UP000598271">
    <property type="component" value="Unassembled WGS sequence"/>
</dbReference>
<proteinExistence type="predicted"/>
<reference evidence="1 2" key="1">
    <citation type="journal article" date="2014" name="Int. J. Syst. Evol. Microbiol.">
        <title>Complete genome sequence of Corynebacterium casei LMG S-19264T (=DSM 44701T), isolated from a smear-ripened cheese.</title>
        <authorList>
            <consortium name="US DOE Joint Genome Institute (JGI-PGF)"/>
            <person name="Walter F."/>
            <person name="Albersmeier A."/>
            <person name="Kalinowski J."/>
            <person name="Ruckert C."/>
        </authorList>
    </citation>
    <scope>NUCLEOTIDE SEQUENCE [LARGE SCALE GENOMIC DNA]</scope>
    <source>
        <strain evidence="1 2">KCTC 12866</strain>
    </source>
</reference>
<keyword evidence="2" id="KW-1185">Reference proteome</keyword>
<comment type="caution">
    <text evidence="1">The sequence shown here is derived from an EMBL/GenBank/DDBJ whole genome shotgun (WGS) entry which is preliminary data.</text>
</comment>
<evidence type="ECO:0000313" key="1">
    <source>
        <dbReference type="EMBL" id="GHB51464.1"/>
    </source>
</evidence>
<gene>
    <name evidence="1" type="ORF">GCM10007390_00010</name>
</gene>
<name>A0A8J3D2G5_9BACT</name>
<dbReference type="RefSeq" id="WP_189562170.1">
    <property type="nucleotide sequence ID" value="NZ_BMXF01000001.1"/>
</dbReference>
<evidence type="ECO:0000313" key="2">
    <source>
        <dbReference type="Proteomes" id="UP000598271"/>
    </source>
</evidence>
<dbReference type="AlphaFoldDB" id="A0A8J3D2G5"/>
<dbReference type="EMBL" id="BMXF01000001">
    <property type="protein sequence ID" value="GHB51464.1"/>
    <property type="molecule type" value="Genomic_DNA"/>
</dbReference>